<sequence>VKVGLQAIIGLIPGLGAVLGFILSLHPFFIAYRIGVPQRLLVWMFINRLFDMVLGIIPFIGDILGAMFKINLWSYRVVERWVEK</sequence>
<accession>A0A4P9YW01</accession>
<gene>
    <name evidence="2" type="ORF">SYNPS1DRAFT_2652</name>
</gene>
<dbReference type="AlphaFoldDB" id="A0A4P9YW01"/>
<evidence type="ECO:0000313" key="3">
    <source>
        <dbReference type="Proteomes" id="UP000278143"/>
    </source>
</evidence>
<feature type="non-terminal residue" evidence="2">
    <location>
        <position position="84"/>
    </location>
</feature>
<keyword evidence="1" id="KW-0472">Membrane</keyword>
<keyword evidence="3" id="KW-1185">Reference proteome</keyword>
<feature type="transmembrane region" description="Helical" evidence="1">
    <location>
        <begin position="52"/>
        <end position="72"/>
    </location>
</feature>
<name>A0A4P9YW01_9FUNG</name>
<reference evidence="3" key="1">
    <citation type="journal article" date="2018" name="Nat. Microbiol.">
        <title>Leveraging single-cell genomics to expand the fungal tree of life.</title>
        <authorList>
            <person name="Ahrendt S.R."/>
            <person name="Quandt C.A."/>
            <person name="Ciobanu D."/>
            <person name="Clum A."/>
            <person name="Salamov A."/>
            <person name="Andreopoulos B."/>
            <person name="Cheng J.F."/>
            <person name="Woyke T."/>
            <person name="Pelin A."/>
            <person name="Henrissat B."/>
            <person name="Reynolds N.K."/>
            <person name="Benny G.L."/>
            <person name="Smith M.E."/>
            <person name="James T.Y."/>
            <person name="Grigoriev I.V."/>
        </authorList>
    </citation>
    <scope>NUCLEOTIDE SEQUENCE [LARGE SCALE GENOMIC DNA]</scope>
    <source>
        <strain evidence="3">Benny S71-1</strain>
    </source>
</reference>
<evidence type="ECO:0008006" key="4">
    <source>
        <dbReference type="Google" id="ProtNLM"/>
    </source>
</evidence>
<dbReference type="EMBL" id="KZ990815">
    <property type="protein sequence ID" value="RKP23622.1"/>
    <property type="molecule type" value="Genomic_DNA"/>
</dbReference>
<dbReference type="Pfam" id="PF13430">
    <property type="entry name" value="DUF4112"/>
    <property type="match status" value="1"/>
</dbReference>
<dbReference type="Proteomes" id="UP000278143">
    <property type="component" value="Unassembled WGS sequence"/>
</dbReference>
<evidence type="ECO:0000313" key="2">
    <source>
        <dbReference type="EMBL" id="RKP23622.1"/>
    </source>
</evidence>
<dbReference type="PANTHER" id="PTHR35519:SF2">
    <property type="entry name" value="PH DOMAIN PROTEIN"/>
    <property type="match status" value="1"/>
</dbReference>
<feature type="transmembrane region" description="Helical" evidence="1">
    <location>
        <begin position="7"/>
        <end position="32"/>
    </location>
</feature>
<keyword evidence="1" id="KW-0812">Transmembrane</keyword>
<dbReference type="PANTHER" id="PTHR35519">
    <property type="entry name" value="MEMBRANE PROTEINS"/>
    <property type="match status" value="1"/>
</dbReference>
<organism evidence="2 3">
    <name type="scientific">Syncephalis pseudoplumigaleata</name>
    <dbReference type="NCBI Taxonomy" id="1712513"/>
    <lineage>
        <taxon>Eukaryota</taxon>
        <taxon>Fungi</taxon>
        <taxon>Fungi incertae sedis</taxon>
        <taxon>Zoopagomycota</taxon>
        <taxon>Zoopagomycotina</taxon>
        <taxon>Zoopagomycetes</taxon>
        <taxon>Zoopagales</taxon>
        <taxon>Piptocephalidaceae</taxon>
        <taxon>Syncephalis</taxon>
    </lineage>
</organism>
<proteinExistence type="predicted"/>
<evidence type="ECO:0000256" key="1">
    <source>
        <dbReference type="SAM" id="Phobius"/>
    </source>
</evidence>
<dbReference type="InterPro" id="IPR025187">
    <property type="entry name" value="DUF4112"/>
</dbReference>
<feature type="non-terminal residue" evidence="2">
    <location>
        <position position="1"/>
    </location>
</feature>
<dbReference type="OrthoDB" id="2103474at2759"/>
<protein>
    <recommendedName>
        <fullName evidence="4">DUF4112 domain-containing protein</fullName>
    </recommendedName>
</protein>
<keyword evidence="1" id="KW-1133">Transmembrane helix</keyword>